<evidence type="ECO:0000313" key="3">
    <source>
        <dbReference type="Proteomes" id="UP000509658"/>
    </source>
</evidence>
<dbReference type="KEGG" id="rev:HUE57_17480"/>
<protein>
    <submittedName>
        <fullName evidence="2">EAL domain-containing protein</fullName>
    </submittedName>
</protein>
<dbReference type="InterPro" id="IPR035919">
    <property type="entry name" value="EAL_sf"/>
</dbReference>
<name>A0A6N0HZQ2_9GAMM</name>
<evidence type="ECO:0000313" key="2">
    <source>
        <dbReference type="EMBL" id="QKQ27870.1"/>
    </source>
</evidence>
<dbReference type="PANTHER" id="PTHR33121">
    <property type="entry name" value="CYCLIC DI-GMP PHOSPHODIESTERASE PDEF"/>
    <property type="match status" value="1"/>
</dbReference>
<accession>A0A6N0HZQ2</accession>
<feature type="domain" description="EAL" evidence="1">
    <location>
        <begin position="1"/>
        <end position="161"/>
    </location>
</feature>
<dbReference type="Proteomes" id="UP000509658">
    <property type="component" value="Chromosome"/>
</dbReference>
<dbReference type="CDD" id="cd01948">
    <property type="entry name" value="EAL"/>
    <property type="match status" value="1"/>
</dbReference>
<evidence type="ECO:0000259" key="1">
    <source>
        <dbReference type="PROSITE" id="PS50883"/>
    </source>
</evidence>
<dbReference type="SUPFAM" id="SSF141868">
    <property type="entry name" value="EAL domain-like"/>
    <property type="match status" value="1"/>
</dbReference>
<dbReference type="GO" id="GO:0071111">
    <property type="term" value="F:cyclic-guanylate-specific phosphodiesterase activity"/>
    <property type="evidence" value="ECO:0007669"/>
    <property type="project" value="InterPro"/>
</dbReference>
<dbReference type="Pfam" id="PF00563">
    <property type="entry name" value="EAL"/>
    <property type="match status" value="1"/>
</dbReference>
<dbReference type="SMART" id="SM00052">
    <property type="entry name" value="EAL"/>
    <property type="match status" value="1"/>
</dbReference>
<proteinExistence type="predicted"/>
<sequence length="161" mass="17923">MINEGLEQLSSWHREGFDQLQLAINISGIQIQRDNLVEQIDHSLQRLQIDPESVELEITESVLIDFPERATDVLMALRDLGVSLALDDFGTDYSSLSNLKRYPITALKVDKSFVRDILEDPNDAAITRAVVAMGQSLDIHVVAEGWRAANTPTTYKVSAVS</sequence>
<dbReference type="PROSITE" id="PS50883">
    <property type="entry name" value="EAL"/>
    <property type="match status" value="1"/>
</dbReference>
<keyword evidence="3" id="KW-1185">Reference proteome</keyword>
<dbReference type="InterPro" id="IPR001633">
    <property type="entry name" value="EAL_dom"/>
</dbReference>
<gene>
    <name evidence="2" type="ORF">HUE57_17480</name>
</gene>
<reference evidence="2 3" key="1">
    <citation type="submission" date="2020-05" db="EMBL/GenBank/DDBJ databases">
        <title>Horizontal transmission and recombination maintain forever young bacterial symbiont genomes.</title>
        <authorList>
            <person name="Russell S.L."/>
            <person name="Pepper-Tunick E."/>
            <person name="Svedberg J."/>
            <person name="Byrne A."/>
            <person name="Ruelas Castillo J."/>
            <person name="Vollmers C."/>
            <person name="Beinart R.A."/>
            <person name="Corbett-Detig R."/>
        </authorList>
    </citation>
    <scope>NUCLEOTIDE SEQUENCE [LARGE SCALE GENOMIC DNA]</scope>
    <source>
        <strain evidence="2">Santa_Monica_outfall</strain>
    </source>
</reference>
<dbReference type="EMBL" id="CP054491">
    <property type="protein sequence ID" value="QKQ27870.1"/>
    <property type="molecule type" value="Genomic_DNA"/>
</dbReference>
<dbReference type="InterPro" id="IPR050706">
    <property type="entry name" value="Cyclic-di-GMP_PDE-like"/>
</dbReference>
<organism evidence="2 3">
    <name type="scientific">Candidatus Reidiella endopervernicosa</name>
    <dbReference type="NCBI Taxonomy" id="2738883"/>
    <lineage>
        <taxon>Bacteria</taxon>
        <taxon>Pseudomonadati</taxon>
        <taxon>Pseudomonadota</taxon>
        <taxon>Gammaproteobacteria</taxon>
        <taxon>Candidatus Reidiella</taxon>
    </lineage>
</organism>
<dbReference type="Gene3D" id="3.20.20.450">
    <property type="entry name" value="EAL domain"/>
    <property type="match status" value="1"/>
</dbReference>
<dbReference type="PANTHER" id="PTHR33121:SF71">
    <property type="entry name" value="OXYGEN SENSOR PROTEIN DOSP"/>
    <property type="match status" value="1"/>
</dbReference>
<dbReference type="AlphaFoldDB" id="A0A6N0HZQ2"/>